<evidence type="ECO:0000313" key="3">
    <source>
        <dbReference type="Proteomes" id="UP000824150"/>
    </source>
</evidence>
<keyword evidence="1" id="KW-0732">Signal</keyword>
<dbReference type="PROSITE" id="PS51257">
    <property type="entry name" value="PROKAR_LIPOPROTEIN"/>
    <property type="match status" value="1"/>
</dbReference>
<comment type="caution">
    <text evidence="2">The sequence shown here is derived from an EMBL/GenBank/DDBJ whole genome shotgun (WGS) entry which is preliminary data.</text>
</comment>
<dbReference type="AlphaFoldDB" id="A0A9E2KNA8"/>
<evidence type="ECO:0000256" key="1">
    <source>
        <dbReference type="SAM" id="SignalP"/>
    </source>
</evidence>
<feature type="chain" id="PRO_5038652295" description="Lipoprotein" evidence="1">
    <location>
        <begin position="26"/>
        <end position="183"/>
    </location>
</feature>
<accession>A0A9E2KNA8</accession>
<protein>
    <recommendedName>
        <fullName evidence="4">Lipoprotein</fullName>
    </recommendedName>
</protein>
<feature type="signal peptide" evidence="1">
    <location>
        <begin position="1"/>
        <end position="25"/>
    </location>
</feature>
<name>A0A9E2KNA8_9GAMM</name>
<dbReference type="Proteomes" id="UP000824150">
    <property type="component" value="Unassembled WGS sequence"/>
</dbReference>
<reference evidence="2" key="1">
    <citation type="journal article" date="2021" name="PeerJ">
        <title>Extensive microbial diversity within the chicken gut microbiome revealed by metagenomics and culture.</title>
        <authorList>
            <person name="Gilroy R."/>
            <person name="Ravi A."/>
            <person name="Getino M."/>
            <person name="Pursley I."/>
            <person name="Horton D.L."/>
            <person name="Alikhan N.F."/>
            <person name="Baker D."/>
            <person name="Gharbi K."/>
            <person name="Hall N."/>
            <person name="Watson M."/>
            <person name="Adriaenssens E.M."/>
            <person name="Foster-Nyarko E."/>
            <person name="Jarju S."/>
            <person name="Secka A."/>
            <person name="Antonio M."/>
            <person name="Oren A."/>
            <person name="Chaudhuri R.R."/>
            <person name="La Ragione R."/>
            <person name="Hildebrand F."/>
            <person name="Pallen M.J."/>
        </authorList>
    </citation>
    <scope>NUCLEOTIDE SEQUENCE</scope>
    <source>
        <strain evidence="2">687</strain>
    </source>
</reference>
<reference evidence="2" key="2">
    <citation type="submission" date="2021-04" db="EMBL/GenBank/DDBJ databases">
        <authorList>
            <person name="Gilroy R."/>
        </authorList>
    </citation>
    <scope>NUCLEOTIDE SEQUENCE</scope>
    <source>
        <strain evidence="2">687</strain>
    </source>
</reference>
<organism evidence="2 3">
    <name type="scientific">Candidatus Anaerobiospirillum merdipullorum</name>
    <dbReference type="NCBI Taxonomy" id="2838450"/>
    <lineage>
        <taxon>Bacteria</taxon>
        <taxon>Pseudomonadati</taxon>
        <taxon>Pseudomonadota</taxon>
        <taxon>Gammaproteobacteria</taxon>
        <taxon>Aeromonadales</taxon>
        <taxon>Succinivibrionaceae</taxon>
        <taxon>Anaerobiospirillum</taxon>
    </lineage>
</organism>
<evidence type="ECO:0000313" key="2">
    <source>
        <dbReference type="EMBL" id="MBU3827200.1"/>
    </source>
</evidence>
<gene>
    <name evidence="2" type="ORF">IAA31_06900</name>
</gene>
<sequence>MIKKLWHFALSGITALVVVGCQSSANSPQTPAGNLPAASAPATQQVQIYANHFFKVGVPANWQVLSTDGPDVPAFVTVSSKDHQALVTIRVSRSDLNTAELCQLAAKGFVANGADIVRGPEVSYGTCIIRSDDLGKPTTLWLRAYEDRTVYAINFTGPMDKVNEILGRLEGNDKMMRLLVMPL</sequence>
<evidence type="ECO:0008006" key="4">
    <source>
        <dbReference type="Google" id="ProtNLM"/>
    </source>
</evidence>
<proteinExistence type="predicted"/>
<dbReference type="EMBL" id="JAHLFG010000075">
    <property type="protein sequence ID" value="MBU3827200.1"/>
    <property type="molecule type" value="Genomic_DNA"/>
</dbReference>